<dbReference type="EMBL" id="LHXO01000082">
    <property type="protein sequence ID" value="KXA94106.1"/>
    <property type="molecule type" value="Genomic_DNA"/>
</dbReference>
<sequence>MSTIGQGLPPLRAEERGITKNTAIGVIVVVIVIAAVYALQTGGGGGELNASNLTFCKGEPGGFQDYEEKPNATYSRGDKVWIYAEIDNVDTETVRGEEGKVRIWVTTKLVIEKDGSQVKSTKETGSIVKIDEDRIGELFTKRSFDTEGLSAGTYTLKLVIRDKQAGASETLTGKFTIE</sequence>
<protein>
    <submittedName>
        <fullName evidence="2">Uncharacterized protein</fullName>
    </submittedName>
</protein>
<keyword evidence="1" id="KW-0812">Transmembrane</keyword>
<keyword evidence="3" id="KW-1185">Reference proteome</keyword>
<name>A0A133UJ48_9EURY</name>
<reference evidence="2 3" key="1">
    <citation type="journal article" date="2016" name="Sci. Rep.">
        <title>Metabolic traits of an uncultured archaeal lineage -MSBL1- from brine pools of the Red Sea.</title>
        <authorList>
            <person name="Mwirichia R."/>
            <person name="Alam I."/>
            <person name="Rashid M."/>
            <person name="Vinu M."/>
            <person name="Ba-Alawi W."/>
            <person name="Anthony Kamau A."/>
            <person name="Kamanda Ngugi D."/>
            <person name="Goker M."/>
            <person name="Klenk H.P."/>
            <person name="Bajic V."/>
            <person name="Stingl U."/>
        </authorList>
    </citation>
    <scope>NUCLEOTIDE SEQUENCE [LARGE SCALE GENOMIC DNA]</scope>
    <source>
        <strain evidence="2">SCGC-AAA259E19</strain>
    </source>
</reference>
<accession>A0A133UJ48</accession>
<comment type="caution">
    <text evidence="2">The sequence shown here is derived from an EMBL/GenBank/DDBJ whole genome shotgun (WGS) entry which is preliminary data.</text>
</comment>
<feature type="transmembrane region" description="Helical" evidence="1">
    <location>
        <begin position="21"/>
        <end position="39"/>
    </location>
</feature>
<keyword evidence="1" id="KW-1133">Transmembrane helix</keyword>
<dbReference type="Proteomes" id="UP000070284">
    <property type="component" value="Unassembled WGS sequence"/>
</dbReference>
<evidence type="ECO:0000313" key="2">
    <source>
        <dbReference type="EMBL" id="KXA94106.1"/>
    </source>
</evidence>
<evidence type="ECO:0000313" key="3">
    <source>
        <dbReference type="Proteomes" id="UP000070284"/>
    </source>
</evidence>
<organism evidence="2 3">
    <name type="scientific">candidate division MSBL1 archaeon SCGC-AAA259E19</name>
    <dbReference type="NCBI Taxonomy" id="1698264"/>
    <lineage>
        <taxon>Archaea</taxon>
        <taxon>Methanobacteriati</taxon>
        <taxon>Methanobacteriota</taxon>
        <taxon>candidate division MSBL1</taxon>
    </lineage>
</organism>
<dbReference type="AlphaFoldDB" id="A0A133UJ48"/>
<keyword evidence="1" id="KW-0472">Membrane</keyword>
<gene>
    <name evidence="2" type="ORF">AKJ65_05360</name>
</gene>
<proteinExistence type="predicted"/>
<evidence type="ECO:0000256" key="1">
    <source>
        <dbReference type="SAM" id="Phobius"/>
    </source>
</evidence>